<organism evidence="2 3">
    <name type="scientific">Aquitalea aquatica</name>
    <dbReference type="NCBI Taxonomy" id="3044273"/>
    <lineage>
        <taxon>Bacteria</taxon>
        <taxon>Pseudomonadati</taxon>
        <taxon>Pseudomonadota</taxon>
        <taxon>Betaproteobacteria</taxon>
        <taxon>Neisseriales</taxon>
        <taxon>Chromobacteriaceae</taxon>
        <taxon>Aquitalea</taxon>
    </lineage>
</organism>
<reference evidence="2 3" key="1">
    <citation type="submission" date="2020-07" db="EMBL/GenBank/DDBJ databases">
        <title>Draft genome sequence of violacein-producing bacteria and related species.</title>
        <authorList>
            <person name="Wilson H.S."/>
            <person name="De Leon M.E."/>
        </authorList>
    </citation>
    <scope>NUCLEOTIDE SEQUENCE [LARGE SCALE GENOMIC DNA]</scope>
    <source>
        <strain evidence="2 3">HSC-21Su07</strain>
    </source>
</reference>
<keyword evidence="1" id="KW-1133">Transmembrane helix</keyword>
<keyword evidence="3" id="KW-1185">Reference proteome</keyword>
<proteinExistence type="predicted"/>
<dbReference type="AlphaFoldDB" id="A0A838Y6S9"/>
<comment type="caution">
    <text evidence="2">The sequence shown here is derived from an EMBL/GenBank/DDBJ whole genome shotgun (WGS) entry which is preliminary data.</text>
</comment>
<accession>A0A838Y6S9</accession>
<dbReference type="EMBL" id="JACERN010000031">
    <property type="protein sequence ID" value="MBA4709082.1"/>
    <property type="molecule type" value="Genomic_DNA"/>
</dbReference>
<evidence type="ECO:0000313" key="2">
    <source>
        <dbReference type="EMBL" id="MBA4709082.1"/>
    </source>
</evidence>
<protein>
    <submittedName>
        <fullName evidence="2">Uncharacterized protein</fullName>
    </submittedName>
</protein>
<keyword evidence="1" id="KW-0812">Transmembrane</keyword>
<sequence length="108" mass="12047">MNMHASGGVMVDRNSDAITLAKAGREAEMPAVQLRENGQGLARMTDTAGQIRVSRDESNVMSRRFSKMTWLNFAGALVALAWLYVDHLMEHPVHYHASRLVRLLAKVL</sequence>
<dbReference type="Proteomes" id="UP000545606">
    <property type="component" value="Unassembled WGS sequence"/>
</dbReference>
<evidence type="ECO:0000313" key="3">
    <source>
        <dbReference type="Proteomes" id="UP000545606"/>
    </source>
</evidence>
<name>A0A838Y6S9_9NEIS</name>
<feature type="transmembrane region" description="Helical" evidence="1">
    <location>
        <begin position="68"/>
        <end position="85"/>
    </location>
</feature>
<dbReference type="RefSeq" id="WP_181836165.1">
    <property type="nucleotide sequence ID" value="NZ_JACERN010000031.1"/>
</dbReference>
<keyword evidence="1" id="KW-0472">Membrane</keyword>
<gene>
    <name evidence="2" type="ORF">H2Z84_11925</name>
</gene>
<evidence type="ECO:0000256" key="1">
    <source>
        <dbReference type="SAM" id="Phobius"/>
    </source>
</evidence>